<dbReference type="AlphaFoldDB" id="A0A382L7W7"/>
<gene>
    <name evidence="1" type="ORF">METZ01_LOCUS284759</name>
</gene>
<feature type="non-terminal residue" evidence="1">
    <location>
        <position position="1"/>
    </location>
</feature>
<proteinExistence type="predicted"/>
<sequence length="32" mass="3673">SHCRMCDGVLSLSYEIRFTLRDVFRIGNTLVA</sequence>
<reference evidence="1" key="1">
    <citation type="submission" date="2018-05" db="EMBL/GenBank/DDBJ databases">
        <authorList>
            <person name="Lanie J.A."/>
            <person name="Ng W.-L."/>
            <person name="Kazmierczak K.M."/>
            <person name="Andrzejewski T.M."/>
            <person name="Davidsen T.M."/>
            <person name="Wayne K.J."/>
            <person name="Tettelin H."/>
            <person name="Glass J.I."/>
            <person name="Rusch D."/>
            <person name="Podicherti R."/>
            <person name="Tsui H.-C.T."/>
            <person name="Winkler M.E."/>
        </authorList>
    </citation>
    <scope>NUCLEOTIDE SEQUENCE</scope>
</reference>
<organism evidence="1">
    <name type="scientific">marine metagenome</name>
    <dbReference type="NCBI Taxonomy" id="408172"/>
    <lineage>
        <taxon>unclassified sequences</taxon>
        <taxon>metagenomes</taxon>
        <taxon>ecological metagenomes</taxon>
    </lineage>
</organism>
<evidence type="ECO:0000313" key="1">
    <source>
        <dbReference type="EMBL" id="SVC31905.1"/>
    </source>
</evidence>
<accession>A0A382L7W7</accession>
<name>A0A382L7W7_9ZZZZ</name>
<dbReference type="EMBL" id="UINC01084869">
    <property type="protein sequence ID" value="SVC31905.1"/>
    <property type="molecule type" value="Genomic_DNA"/>
</dbReference>
<protein>
    <submittedName>
        <fullName evidence="1">Uncharacterized protein</fullName>
    </submittedName>
</protein>